<dbReference type="OrthoDB" id="9815825at2"/>
<dbReference type="InterPro" id="IPR000683">
    <property type="entry name" value="Gfo/Idh/MocA-like_OxRdtase_N"/>
</dbReference>
<dbReference type="KEGG" id="pdh:B9T62_14015"/>
<dbReference type="Proteomes" id="UP000249890">
    <property type="component" value="Chromosome"/>
</dbReference>
<dbReference type="InterPro" id="IPR051450">
    <property type="entry name" value="Gfo/Idh/MocA_Oxidoreductases"/>
</dbReference>
<evidence type="ECO:0000259" key="1">
    <source>
        <dbReference type="Pfam" id="PF01408"/>
    </source>
</evidence>
<evidence type="ECO:0000313" key="3">
    <source>
        <dbReference type="Proteomes" id="UP000249890"/>
    </source>
</evidence>
<accession>A0A2Z2KRW6</accession>
<dbReference type="InterPro" id="IPR036291">
    <property type="entry name" value="NAD(P)-bd_dom_sf"/>
</dbReference>
<dbReference type="RefSeq" id="WP_087915795.1">
    <property type="nucleotide sequence ID" value="NZ_CP021780.1"/>
</dbReference>
<dbReference type="Gene3D" id="3.30.360.10">
    <property type="entry name" value="Dihydrodipicolinate Reductase, domain 2"/>
    <property type="match status" value="1"/>
</dbReference>
<gene>
    <name evidence="2" type="ORF">B9T62_14015</name>
</gene>
<evidence type="ECO:0000313" key="2">
    <source>
        <dbReference type="EMBL" id="ASA21788.1"/>
    </source>
</evidence>
<dbReference type="SUPFAM" id="SSF51735">
    <property type="entry name" value="NAD(P)-binding Rossmann-fold domains"/>
    <property type="match status" value="1"/>
</dbReference>
<dbReference type="EMBL" id="CP021780">
    <property type="protein sequence ID" value="ASA21788.1"/>
    <property type="molecule type" value="Genomic_DNA"/>
</dbReference>
<name>A0A2Z2KRW6_9BACL</name>
<reference evidence="2 3" key="1">
    <citation type="submission" date="2017-06" db="EMBL/GenBank/DDBJ databases">
        <title>Complete genome sequence of Paenibacillus donghaensis KCTC 13049T isolated from East Sea sediment, South Korea.</title>
        <authorList>
            <person name="Jung B.K."/>
            <person name="Hong S.-J."/>
            <person name="Shin J.-H."/>
        </authorList>
    </citation>
    <scope>NUCLEOTIDE SEQUENCE [LARGE SCALE GENOMIC DNA]</scope>
    <source>
        <strain evidence="2 3">KCTC 13049</strain>
    </source>
</reference>
<organism evidence="2 3">
    <name type="scientific">Paenibacillus donghaensis</name>
    <dbReference type="NCBI Taxonomy" id="414771"/>
    <lineage>
        <taxon>Bacteria</taxon>
        <taxon>Bacillati</taxon>
        <taxon>Bacillota</taxon>
        <taxon>Bacilli</taxon>
        <taxon>Bacillales</taxon>
        <taxon>Paenibacillaceae</taxon>
        <taxon>Paenibacillus</taxon>
    </lineage>
</organism>
<keyword evidence="3" id="KW-1185">Reference proteome</keyword>
<dbReference type="GO" id="GO:0000166">
    <property type="term" value="F:nucleotide binding"/>
    <property type="evidence" value="ECO:0007669"/>
    <property type="project" value="InterPro"/>
</dbReference>
<sequence>MNIGILGTGFGAYHASLIKELYPQARIIVFGRNEAKLSKLQQELGVEITTNADDILLDDEVEIIDICLPSALHERYAVAALQNGKHVFCETPVCLSMEDAVTMLKVETQSGRRVLVNQFIKFDPAYSYLYEAVQAGTYGKLLSFSLRRETSPMWGDLGLDSITLKLMIHELDLLTALLGSGIQVTAWGTGGGKEEQALVRSLFVKEQLSAEITVSSLMPAAYPFTVGYEAYFEQVKLVFHESEDASGNVDTALYVYGADGKQEIALVRKNPYELSIGHALQSLHEGTPSPLSLDSAVQALDLAVQLKHMLAPQVVG</sequence>
<dbReference type="AlphaFoldDB" id="A0A2Z2KRW6"/>
<feature type="domain" description="Gfo/Idh/MocA-like oxidoreductase N-terminal" evidence="1">
    <location>
        <begin position="1"/>
        <end position="117"/>
    </location>
</feature>
<protein>
    <submittedName>
        <fullName evidence="2">Dehydrogenase</fullName>
    </submittedName>
</protein>
<dbReference type="Gene3D" id="3.40.50.720">
    <property type="entry name" value="NAD(P)-binding Rossmann-like Domain"/>
    <property type="match status" value="1"/>
</dbReference>
<dbReference type="PANTHER" id="PTHR43377">
    <property type="entry name" value="BILIVERDIN REDUCTASE A"/>
    <property type="match status" value="1"/>
</dbReference>
<dbReference type="PANTHER" id="PTHR43377:SF1">
    <property type="entry name" value="BILIVERDIN REDUCTASE A"/>
    <property type="match status" value="1"/>
</dbReference>
<dbReference type="Pfam" id="PF01408">
    <property type="entry name" value="GFO_IDH_MocA"/>
    <property type="match status" value="1"/>
</dbReference>
<proteinExistence type="predicted"/>